<organism evidence="2 3">
    <name type="scientific">Verticillium longisporum</name>
    <name type="common">Verticillium dahliae var. longisporum</name>
    <dbReference type="NCBI Taxonomy" id="100787"/>
    <lineage>
        <taxon>Eukaryota</taxon>
        <taxon>Fungi</taxon>
        <taxon>Dikarya</taxon>
        <taxon>Ascomycota</taxon>
        <taxon>Pezizomycotina</taxon>
        <taxon>Sordariomycetes</taxon>
        <taxon>Hypocreomycetidae</taxon>
        <taxon>Glomerellales</taxon>
        <taxon>Plectosphaerellaceae</taxon>
        <taxon>Verticillium</taxon>
    </lineage>
</organism>
<proteinExistence type="predicted"/>
<dbReference type="AlphaFoldDB" id="A0A0G4MP43"/>
<evidence type="ECO:0000313" key="2">
    <source>
        <dbReference type="EMBL" id="CRK36006.1"/>
    </source>
</evidence>
<gene>
    <name evidence="2" type="ORF">BN1708_019885</name>
</gene>
<keyword evidence="3" id="KW-1185">Reference proteome</keyword>
<sequence length="109" mass="11842">RLHLGAPRPRPRHHRRRGLAALCRRPRRCPLAARGRLPAARHHGARASAPRAARRRRVGRRGRRLSAAVLLRAVVPARGVRQDDGRGAAGAVAQGSRVSGVPRAGCCER</sequence>
<feature type="non-terminal residue" evidence="2">
    <location>
        <position position="109"/>
    </location>
</feature>
<feature type="region of interest" description="Disordered" evidence="1">
    <location>
        <begin position="82"/>
        <end position="109"/>
    </location>
</feature>
<feature type="non-terminal residue" evidence="2">
    <location>
        <position position="1"/>
    </location>
</feature>
<reference evidence="2 3" key="1">
    <citation type="submission" date="2015-05" db="EMBL/GenBank/DDBJ databases">
        <authorList>
            <person name="Wang D.B."/>
            <person name="Wang M."/>
        </authorList>
    </citation>
    <scope>NUCLEOTIDE SEQUENCE [LARGE SCALE GENOMIC DNA]</scope>
    <source>
        <strain evidence="2">VL1</strain>
    </source>
</reference>
<dbReference type="Proteomes" id="UP000044602">
    <property type="component" value="Unassembled WGS sequence"/>
</dbReference>
<protein>
    <submittedName>
        <fullName evidence="2">Uncharacterized protein</fullName>
    </submittedName>
</protein>
<name>A0A0G4MP43_VERLO</name>
<evidence type="ECO:0000313" key="3">
    <source>
        <dbReference type="Proteomes" id="UP000044602"/>
    </source>
</evidence>
<dbReference type="EMBL" id="CVQH01023827">
    <property type="protein sequence ID" value="CRK36006.1"/>
    <property type="molecule type" value="Genomic_DNA"/>
</dbReference>
<evidence type="ECO:0000256" key="1">
    <source>
        <dbReference type="SAM" id="MobiDB-lite"/>
    </source>
</evidence>
<feature type="region of interest" description="Disordered" evidence="1">
    <location>
        <begin position="35"/>
        <end position="60"/>
    </location>
</feature>
<accession>A0A0G4MP43</accession>